<protein>
    <recommendedName>
        <fullName evidence="2">Short chain dehydrogenase</fullName>
    </recommendedName>
</protein>
<sequence length="171" mass="18365">MLADASVAIAADSDHLSLLSRHPHRVAARIRDIGASVSELPIDYRNSAALVAAVSSSQERFGPIDFALCWVHSTAPEAIQSLTGVLKAPAELLQVVGSSGKMPTHLDEQLDALRETYRPIEIRFVLLGFIKVGSRTRWLSHSEISDGVLAAAYAKEPVSIVGEIKRGSARA</sequence>
<dbReference type="SUPFAM" id="SSF51735">
    <property type="entry name" value="NAD(P)-binding Rossmann-fold domains"/>
    <property type="match status" value="1"/>
</dbReference>
<dbReference type="EMBL" id="JALMLT010000001">
    <property type="protein sequence ID" value="MDT8757198.1"/>
    <property type="molecule type" value="Genomic_DNA"/>
</dbReference>
<name>A0ABU3MY12_9SPHN</name>
<evidence type="ECO:0008006" key="2">
    <source>
        <dbReference type="Google" id="ProtNLM"/>
    </source>
</evidence>
<dbReference type="InterPro" id="IPR036291">
    <property type="entry name" value="NAD(P)-bd_dom_sf"/>
</dbReference>
<proteinExistence type="predicted"/>
<accession>A0ABU3MY12</accession>
<gene>
    <name evidence="1" type="ORF">MZO42_00670</name>
</gene>
<comment type="caution">
    <text evidence="1">The sequence shown here is derived from an EMBL/GenBank/DDBJ whole genome shotgun (WGS) entry which is preliminary data.</text>
</comment>
<evidence type="ECO:0000313" key="1">
    <source>
        <dbReference type="EMBL" id="MDT8757198.1"/>
    </source>
</evidence>
<organism evidence="1">
    <name type="scientific">Sphingomonas psychrotolerans</name>
    <dbReference type="NCBI Taxonomy" id="1327635"/>
    <lineage>
        <taxon>Bacteria</taxon>
        <taxon>Pseudomonadati</taxon>
        <taxon>Pseudomonadota</taxon>
        <taxon>Alphaproteobacteria</taxon>
        <taxon>Sphingomonadales</taxon>
        <taxon>Sphingomonadaceae</taxon>
        <taxon>Sphingomonas</taxon>
    </lineage>
</organism>
<reference evidence="1" key="1">
    <citation type="submission" date="2022-04" db="EMBL/GenBank/DDBJ databases">
        <title>Tomato heritable bacteria conferring resistance against bacterial wilt.</title>
        <authorList>
            <person name="Yin J."/>
        </authorList>
    </citation>
    <scope>NUCLEOTIDE SEQUENCE</scope>
    <source>
        <strain evidence="1">Cra20</strain>
    </source>
</reference>